<evidence type="ECO:0000313" key="2">
    <source>
        <dbReference type="EMBL" id="CAK0865944.1"/>
    </source>
</evidence>
<evidence type="ECO:0000256" key="1">
    <source>
        <dbReference type="SAM" id="MobiDB-lite"/>
    </source>
</evidence>
<feature type="region of interest" description="Disordered" evidence="1">
    <location>
        <begin position="139"/>
        <end position="199"/>
    </location>
</feature>
<feature type="region of interest" description="Disordered" evidence="1">
    <location>
        <begin position="215"/>
        <end position="254"/>
    </location>
</feature>
<evidence type="ECO:0000313" key="3">
    <source>
        <dbReference type="Proteomes" id="UP001189429"/>
    </source>
</evidence>
<organism evidence="2 3">
    <name type="scientific">Prorocentrum cordatum</name>
    <dbReference type="NCBI Taxonomy" id="2364126"/>
    <lineage>
        <taxon>Eukaryota</taxon>
        <taxon>Sar</taxon>
        <taxon>Alveolata</taxon>
        <taxon>Dinophyceae</taxon>
        <taxon>Prorocentrales</taxon>
        <taxon>Prorocentraceae</taxon>
        <taxon>Prorocentrum</taxon>
    </lineage>
</organism>
<protein>
    <submittedName>
        <fullName evidence="2">Uncharacterized protein</fullName>
    </submittedName>
</protein>
<reference evidence="2" key="1">
    <citation type="submission" date="2023-10" db="EMBL/GenBank/DDBJ databases">
        <authorList>
            <person name="Chen Y."/>
            <person name="Shah S."/>
            <person name="Dougan E. K."/>
            <person name="Thang M."/>
            <person name="Chan C."/>
        </authorList>
    </citation>
    <scope>NUCLEOTIDE SEQUENCE [LARGE SCALE GENOMIC DNA]</scope>
</reference>
<comment type="caution">
    <text evidence="2">The sequence shown here is derived from an EMBL/GenBank/DDBJ whole genome shotgun (WGS) entry which is preliminary data.</text>
</comment>
<gene>
    <name evidence="2" type="ORF">PCOR1329_LOCUS53328</name>
</gene>
<accession>A0ABN9V028</accession>
<feature type="compositionally biased region" description="Basic and acidic residues" evidence="1">
    <location>
        <begin position="149"/>
        <end position="164"/>
    </location>
</feature>
<sequence>MCFLRAARAASSASPCLNKYSFGHLSRVTFSVKCGPNTPSLKYGANAFLTSPSSSSELPQKLAPELFAVPGLLKTPSPPLSRDKNTSTLVLLASGLRMFCTLLSISSRDSWPRMQTAAPRPGALAASAAGSTEVEIVRGGGIGSSASPRGERARRAEASAEGARHAHGGGGGERGGRPPPCRCRAGRRPRAAPAWPSRGAIHRPPPCLLVLPLRGPLSVPSRRDPRRTRVGSVSNARRSRVGPASEFEEEEVLPGAGCSKVSEVRVPSAIRPPSLCGWPPSG</sequence>
<dbReference type="EMBL" id="CAUYUJ010016501">
    <property type="protein sequence ID" value="CAK0865944.1"/>
    <property type="molecule type" value="Genomic_DNA"/>
</dbReference>
<proteinExistence type="predicted"/>
<name>A0ABN9V028_9DINO</name>
<keyword evidence="3" id="KW-1185">Reference proteome</keyword>
<dbReference type="Proteomes" id="UP001189429">
    <property type="component" value="Unassembled WGS sequence"/>
</dbReference>